<dbReference type="OrthoDB" id="975662at2759"/>
<keyword evidence="2" id="KW-0560">Oxidoreductase</keyword>
<dbReference type="SUPFAM" id="SSF48264">
    <property type="entry name" value="Cytochrome P450"/>
    <property type="match status" value="1"/>
</dbReference>
<dbReference type="PANTHER" id="PTHR47951:SF8">
    <property type="entry name" value="CYTOCHROME P450 93A2-LIKE"/>
    <property type="match status" value="1"/>
</dbReference>
<evidence type="ECO:0000313" key="4">
    <source>
        <dbReference type="Proteomes" id="UP000239757"/>
    </source>
</evidence>
<dbReference type="GO" id="GO:0005506">
    <property type="term" value="F:iron ion binding"/>
    <property type="evidence" value="ECO:0007669"/>
    <property type="project" value="InterPro"/>
</dbReference>
<dbReference type="GO" id="GO:0016705">
    <property type="term" value="F:oxidoreductase activity, acting on paired donors, with incorporation or reduction of molecular oxygen"/>
    <property type="evidence" value="ECO:0007669"/>
    <property type="project" value="InterPro"/>
</dbReference>
<reference evidence="3 4" key="1">
    <citation type="submission" date="2015-01" db="EMBL/GenBank/DDBJ databases">
        <title>Genome of allotetraploid Gossypium barbadense reveals genomic plasticity and fiber elongation in cotton evolution.</title>
        <authorList>
            <person name="Chen X."/>
            <person name="Liu X."/>
            <person name="Zhao B."/>
            <person name="Zheng H."/>
            <person name="Hu Y."/>
            <person name="Lu G."/>
            <person name="Yang C."/>
            <person name="Chen J."/>
            <person name="Shan C."/>
            <person name="Zhang L."/>
            <person name="Zhou Y."/>
            <person name="Wang L."/>
            <person name="Guo W."/>
            <person name="Bai Y."/>
            <person name="Ruan J."/>
            <person name="Shangguan X."/>
            <person name="Mao Y."/>
            <person name="Jiang J."/>
            <person name="Zhu Y."/>
            <person name="Lei J."/>
            <person name="Kang H."/>
            <person name="Chen S."/>
            <person name="He X."/>
            <person name="Wang R."/>
            <person name="Wang Y."/>
            <person name="Chen J."/>
            <person name="Wang L."/>
            <person name="Yu S."/>
            <person name="Wang B."/>
            <person name="Wei J."/>
            <person name="Song S."/>
            <person name="Lu X."/>
            <person name="Gao Z."/>
            <person name="Gu W."/>
            <person name="Deng X."/>
            <person name="Ma D."/>
            <person name="Wang S."/>
            <person name="Liang W."/>
            <person name="Fang L."/>
            <person name="Cai C."/>
            <person name="Zhu X."/>
            <person name="Zhou B."/>
            <person name="Zhang Y."/>
            <person name="Chen Z."/>
            <person name="Xu S."/>
            <person name="Zhu R."/>
            <person name="Wang S."/>
            <person name="Zhang T."/>
            <person name="Zhao G."/>
        </authorList>
    </citation>
    <scope>NUCLEOTIDE SEQUENCE [LARGE SCALE GENOMIC DNA]</scope>
    <source>
        <strain evidence="4">cv. Xinhai21</strain>
        <tissue evidence="3">Leaf</tissue>
    </source>
</reference>
<dbReference type="GO" id="GO:0020037">
    <property type="term" value="F:heme binding"/>
    <property type="evidence" value="ECO:0007669"/>
    <property type="project" value="InterPro"/>
</dbReference>
<dbReference type="Pfam" id="PF00067">
    <property type="entry name" value="p450"/>
    <property type="match status" value="1"/>
</dbReference>
<name>A0A2P5WHU4_GOSBA</name>
<dbReference type="Gene3D" id="1.10.630.10">
    <property type="entry name" value="Cytochrome P450"/>
    <property type="match status" value="1"/>
</dbReference>
<dbReference type="InterPro" id="IPR002401">
    <property type="entry name" value="Cyt_P450_E_grp-I"/>
</dbReference>
<keyword evidence="2" id="KW-0503">Monooxygenase</keyword>
<evidence type="ECO:0000256" key="2">
    <source>
        <dbReference type="RuleBase" id="RU000461"/>
    </source>
</evidence>
<dbReference type="InterPro" id="IPR036396">
    <property type="entry name" value="Cyt_P450_sf"/>
</dbReference>
<feature type="binding site" description="axial binding residue" evidence="1">
    <location>
        <position position="110"/>
    </location>
    <ligand>
        <name>heme</name>
        <dbReference type="ChEBI" id="CHEBI:30413"/>
    </ligand>
    <ligandPart>
        <name>Fe</name>
        <dbReference type="ChEBI" id="CHEBI:18248"/>
    </ligandPart>
</feature>
<dbReference type="Proteomes" id="UP000239757">
    <property type="component" value="Unassembled WGS sequence"/>
</dbReference>
<dbReference type="EMBL" id="KZ667544">
    <property type="protein sequence ID" value="PPR90653.1"/>
    <property type="molecule type" value="Genomic_DNA"/>
</dbReference>
<evidence type="ECO:0008006" key="5">
    <source>
        <dbReference type="Google" id="ProtNLM"/>
    </source>
</evidence>
<dbReference type="PRINTS" id="PR00385">
    <property type="entry name" value="P450"/>
</dbReference>
<keyword evidence="1 2" id="KW-0349">Heme</keyword>
<dbReference type="AlphaFoldDB" id="A0A2P5WHU4"/>
<dbReference type="GO" id="GO:0004497">
    <property type="term" value="F:monooxygenase activity"/>
    <property type="evidence" value="ECO:0007669"/>
    <property type="project" value="UniProtKB-KW"/>
</dbReference>
<organism evidence="3 4">
    <name type="scientific">Gossypium barbadense</name>
    <name type="common">Sea Island cotton</name>
    <name type="synonym">Hibiscus barbadensis</name>
    <dbReference type="NCBI Taxonomy" id="3634"/>
    <lineage>
        <taxon>Eukaryota</taxon>
        <taxon>Viridiplantae</taxon>
        <taxon>Streptophyta</taxon>
        <taxon>Embryophyta</taxon>
        <taxon>Tracheophyta</taxon>
        <taxon>Spermatophyta</taxon>
        <taxon>Magnoliopsida</taxon>
        <taxon>eudicotyledons</taxon>
        <taxon>Gunneridae</taxon>
        <taxon>Pentapetalae</taxon>
        <taxon>rosids</taxon>
        <taxon>malvids</taxon>
        <taxon>Malvales</taxon>
        <taxon>Malvaceae</taxon>
        <taxon>Malvoideae</taxon>
        <taxon>Gossypium</taxon>
    </lineage>
</organism>
<comment type="similarity">
    <text evidence="2">Belongs to the cytochrome P450 family.</text>
</comment>
<evidence type="ECO:0000313" key="3">
    <source>
        <dbReference type="EMBL" id="PPR90653.1"/>
    </source>
</evidence>
<proteinExistence type="inferred from homology"/>
<dbReference type="PROSITE" id="PS00086">
    <property type="entry name" value="CYTOCHROME_P450"/>
    <property type="match status" value="1"/>
</dbReference>
<keyword evidence="1 2" id="KW-0408">Iron</keyword>
<sequence length="171" mass="20083">MEWAMTELLRHPDKLQRVFEELDAIIDVTNSPTGSFANATHAERDHCRSRLHYLKNSNIFFNVWAIQRDAEFLENPLQFEPERFLNVIEKRNYKGNSFDFFPFGSGRRICVGISMAEKIIMLMLATLHCFEWKLPNRRKPDVKEQLHLLLSKVEPLVVVPISRSSKWGYCD</sequence>
<comment type="cofactor">
    <cofactor evidence="1">
        <name>heme</name>
        <dbReference type="ChEBI" id="CHEBI:30413"/>
    </cofactor>
</comment>
<accession>A0A2P5WHU4</accession>
<evidence type="ECO:0000256" key="1">
    <source>
        <dbReference type="PIRSR" id="PIRSR602401-1"/>
    </source>
</evidence>
<dbReference type="PANTHER" id="PTHR47951">
    <property type="entry name" value="OS08G0547900 PROTEIN"/>
    <property type="match status" value="1"/>
</dbReference>
<protein>
    <recommendedName>
        <fullName evidence="5">Cytochrome P450</fullName>
    </recommendedName>
</protein>
<dbReference type="InterPro" id="IPR017972">
    <property type="entry name" value="Cyt_P450_CS"/>
</dbReference>
<dbReference type="InterPro" id="IPR001128">
    <property type="entry name" value="Cyt_P450"/>
</dbReference>
<keyword evidence="1 2" id="KW-0479">Metal-binding</keyword>
<dbReference type="PRINTS" id="PR00463">
    <property type="entry name" value="EP450I"/>
</dbReference>
<gene>
    <name evidence="3" type="ORF">GOBAR_AA30034</name>
</gene>